<evidence type="ECO:0000313" key="2">
    <source>
        <dbReference type="EMBL" id="TGD45183.1"/>
    </source>
</evidence>
<dbReference type="Pfam" id="PF06568">
    <property type="entry name" value="YjiS-like"/>
    <property type="match status" value="1"/>
</dbReference>
<evidence type="ECO:0000313" key="3">
    <source>
        <dbReference type="Proteomes" id="UP000297741"/>
    </source>
</evidence>
<dbReference type="InterPro" id="IPR009506">
    <property type="entry name" value="YjiS-like"/>
</dbReference>
<gene>
    <name evidence="2" type="ORF">EEB11_00995</name>
</gene>
<sequence length="70" mass="8091">MSPVETLVFRPASLPPLSRLVLAAAVRVVKWESLRRTRNDLKRLDRHLLRDVGIDPLTAQAEASRRFWQD</sequence>
<organism evidence="2 3">
    <name type="scientific">Pseudotabrizicola sediminis</name>
    <dbReference type="NCBI Taxonomy" id="2486418"/>
    <lineage>
        <taxon>Bacteria</taxon>
        <taxon>Pseudomonadati</taxon>
        <taxon>Pseudomonadota</taxon>
        <taxon>Alphaproteobacteria</taxon>
        <taxon>Rhodobacterales</taxon>
        <taxon>Paracoccaceae</taxon>
        <taxon>Pseudotabrizicola</taxon>
    </lineage>
</organism>
<proteinExistence type="predicted"/>
<comment type="caution">
    <text evidence="2">The sequence shown here is derived from an EMBL/GenBank/DDBJ whole genome shotgun (WGS) entry which is preliminary data.</text>
</comment>
<dbReference type="EMBL" id="RPEM01000001">
    <property type="protein sequence ID" value="TGD45183.1"/>
    <property type="molecule type" value="Genomic_DNA"/>
</dbReference>
<dbReference type="RefSeq" id="WP_135428555.1">
    <property type="nucleotide sequence ID" value="NZ_RPEM01000001.1"/>
</dbReference>
<name>A0ABY2KR42_9RHOB</name>
<reference evidence="2 3" key="1">
    <citation type="submission" date="2018-11" db="EMBL/GenBank/DDBJ databases">
        <title>Tabrizicola sp. isolated from sediment of alpine lake.</title>
        <authorList>
            <person name="Liu Z."/>
        </authorList>
    </citation>
    <scope>NUCLEOTIDE SEQUENCE [LARGE SCALE GENOMIC DNA]</scope>
    <source>
        <strain evidence="2 3">DRYC-M-16</strain>
    </source>
</reference>
<keyword evidence="3" id="KW-1185">Reference proteome</keyword>
<protein>
    <submittedName>
        <fullName evidence="2">DUF1127 domain-containing protein</fullName>
    </submittedName>
</protein>
<accession>A0ABY2KR42</accession>
<evidence type="ECO:0000259" key="1">
    <source>
        <dbReference type="Pfam" id="PF06568"/>
    </source>
</evidence>
<dbReference type="Proteomes" id="UP000297741">
    <property type="component" value="Unassembled WGS sequence"/>
</dbReference>
<feature type="domain" description="YjiS-like" evidence="1">
    <location>
        <begin position="28"/>
        <end position="55"/>
    </location>
</feature>